<evidence type="ECO:0000313" key="4">
    <source>
        <dbReference type="Proteomes" id="UP000053558"/>
    </source>
</evidence>
<evidence type="ECO:0000313" key="3">
    <source>
        <dbReference type="EMBL" id="EIW81518.1"/>
    </source>
</evidence>
<feature type="region of interest" description="Disordered" evidence="1">
    <location>
        <begin position="254"/>
        <end position="301"/>
    </location>
</feature>
<dbReference type="EMBL" id="JH711578">
    <property type="protein sequence ID" value="EIW81518.1"/>
    <property type="molecule type" value="Genomic_DNA"/>
</dbReference>
<organism evidence="3 4">
    <name type="scientific">Coniophora puteana (strain RWD-64-598)</name>
    <name type="common">Brown rot fungus</name>
    <dbReference type="NCBI Taxonomy" id="741705"/>
    <lineage>
        <taxon>Eukaryota</taxon>
        <taxon>Fungi</taxon>
        <taxon>Dikarya</taxon>
        <taxon>Basidiomycota</taxon>
        <taxon>Agaricomycotina</taxon>
        <taxon>Agaricomycetes</taxon>
        <taxon>Agaricomycetidae</taxon>
        <taxon>Boletales</taxon>
        <taxon>Coniophorineae</taxon>
        <taxon>Coniophoraceae</taxon>
        <taxon>Coniophora</taxon>
    </lineage>
</organism>
<accession>A0A5M3MQP0</accession>
<name>A0A5M3MQP0_CONPW</name>
<comment type="caution">
    <text evidence="3">The sequence shown here is derived from an EMBL/GenBank/DDBJ whole genome shotgun (WGS) entry which is preliminary data.</text>
</comment>
<proteinExistence type="predicted"/>
<keyword evidence="4" id="KW-1185">Reference proteome</keyword>
<dbReference type="Proteomes" id="UP000053558">
    <property type="component" value="Unassembled WGS sequence"/>
</dbReference>
<feature type="transmembrane region" description="Helical" evidence="2">
    <location>
        <begin position="21"/>
        <end position="43"/>
    </location>
</feature>
<keyword evidence="2" id="KW-1133">Transmembrane helix</keyword>
<gene>
    <name evidence="3" type="ORF">CONPUDRAFT_82410</name>
</gene>
<dbReference type="AlphaFoldDB" id="A0A5M3MQP0"/>
<feature type="compositionally biased region" description="Pro residues" evidence="1">
    <location>
        <begin position="369"/>
        <end position="379"/>
    </location>
</feature>
<protein>
    <submittedName>
        <fullName evidence="3">Uncharacterized protein</fullName>
    </submittedName>
</protein>
<feature type="transmembrane region" description="Helical" evidence="2">
    <location>
        <begin position="308"/>
        <end position="327"/>
    </location>
</feature>
<dbReference type="GeneID" id="19210416"/>
<reference evidence="4" key="1">
    <citation type="journal article" date="2012" name="Science">
        <title>The Paleozoic origin of enzymatic lignin decomposition reconstructed from 31 fungal genomes.</title>
        <authorList>
            <person name="Floudas D."/>
            <person name="Binder M."/>
            <person name="Riley R."/>
            <person name="Barry K."/>
            <person name="Blanchette R.A."/>
            <person name="Henrissat B."/>
            <person name="Martinez A.T."/>
            <person name="Otillar R."/>
            <person name="Spatafora J.W."/>
            <person name="Yadav J.S."/>
            <person name="Aerts A."/>
            <person name="Benoit I."/>
            <person name="Boyd A."/>
            <person name="Carlson A."/>
            <person name="Copeland A."/>
            <person name="Coutinho P.M."/>
            <person name="de Vries R.P."/>
            <person name="Ferreira P."/>
            <person name="Findley K."/>
            <person name="Foster B."/>
            <person name="Gaskell J."/>
            <person name="Glotzer D."/>
            <person name="Gorecki P."/>
            <person name="Heitman J."/>
            <person name="Hesse C."/>
            <person name="Hori C."/>
            <person name="Igarashi K."/>
            <person name="Jurgens J.A."/>
            <person name="Kallen N."/>
            <person name="Kersten P."/>
            <person name="Kohler A."/>
            <person name="Kuees U."/>
            <person name="Kumar T.K.A."/>
            <person name="Kuo A."/>
            <person name="LaButti K."/>
            <person name="Larrondo L.F."/>
            <person name="Lindquist E."/>
            <person name="Ling A."/>
            <person name="Lombard V."/>
            <person name="Lucas S."/>
            <person name="Lundell T."/>
            <person name="Martin R."/>
            <person name="McLaughlin D.J."/>
            <person name="Morgenstern I."/>
            <person name="Morin E."/>
            <person name="Murat C."/>
            <person name="Nagy L.G."/>
            <person name="Nolan M."/>
            <person name="Ohm R.A."/>
            <person name="Patyshakuliyeva A."/>
            <person name="Rokas A."/>
            <person name="Ruiz-Duenas F.J."/>
            <person name="Sabat G."/>
            <person name="Salamov A."/>
            <person name="Samejima M."/>
            <person name="Schmutz J."/>
            <person name="Slot J.C."/>
            <person name="St John F."/>
            <person name="Stenlid J."/>
            <person name="Sun H."/>
            <person name="Sun S."/>
            <person name="Syed K."/>
            <person name="Tsang A."/>
            <person name="Wiebenga A."/>
            <person name="Young D."/>
            <person name="Pisabarro A."/>
            <person name="Eastwood D.C."/>
            <person name="Martin F."/>
            <person name="Cullen D."/>
            <person name="Grigoriev I.V."/>
            <person name="Hibbett D.S."/>
        </authorList>
    </citation>
    <scope>NUCLEOTIDE SEQUENCE [LARGE SCALE GENOMIC DNA]</scope>
    <source>
        <strain evidence="4">RWD-64-598 SS2</strain>
    </source>
</reference>
<dbReference type="KEGG" id="cput:CONPUDRAFT_82410"/>
<evidence type="ECO:0000256" key="2">
    <source>
        <dbReference type="SAM" id="Phobius"/>
    </source>
</evidence>
<sequence length="400" mass="40853">MAKRAERSRAYAQNAAAGSNPTLRLLAAIFIAFVVALAVVFTWPVCDASGPSSSVALDPPESVACATVVEGGESAPFSPCPCPCPCPCALRLQPWRPAPEDAGTLGSLKNVALPFLDDHDHCATPPFFKFLLFSGCRIILLPAPGCAGHTDGAGGVLSARRAAAETGIGVDVEVDGTAASSTSLSTTTTGVPEACVSSFARPPNPKYPTRAAGVVRVRPLDTSRPTSTIAPPPPSASLSTSLVIVQTRRSINTPALLNGDSGDIPPPPPPPPPISSSAPGDTPIDLGTPRPSGDNGVPRPGSGDALRLAPLAAFFVVAAAAVVFFGFRPRPRSTDSADAESADGAGDVTTPTPASRSGEAYADAKDVSAPPPFIPPPNPSLELAVCPAVRERERGARRGW</sequence>
<feature type="region of interest" description="Disordered" evidence="1">
    <location>
        <begin position="330"/>
        <end position="381"/>
    </location>
</feature>
<keyword evidence="2" id="KW-0812">Transmembrane</keyword>
<feature type="compositionally biased region" description="Pro residues" evidence="1">
    <location>
        <begin position="264"/>
        <end position="274"/>
    </location>
</feature>
<dbReference type="RefSeq" id="XP_007768834.1">
    <property type="nucleotide sequence ID" value="XM_007770644.1"/>
</dbReference>
<keyword evidence="2" id="KW-0472">Membrane</keyword>
<evidence type="ECO:0000256" key="1">
    <source>
        <dbReference type="SAM" id="MobiDB-lite"/>
    </source>
</evidence>